<feature type="transmembrane region" description="Helical" evidence="7">
    <location>
        <begin position="89"/>
        <end position="107"/>
    </location>
</feature>
<sequence>MVRHTRNIRMRLIYFILLFIVYRQSFVIQNLSLNLAMYGLFSILFFSYYLANTMNFDSRYQRGNIIYSIILNFFTFMIFFLFYKRETLIFTFAFYTIIQTTLNYLLYKKEEKESRVLILDNENSYVGIIEDSLGLRDNKYICCGYLANDVVDGNNYLGRFEDIKKIVEADKIDTIIFVKDKTLKLYSDLILEVKLRGVEVVDYLSFLESIEGKIDVDKVDSMWVLMSNGFDTLNNDFEKKLKRSFDVALSFILFICFIPFMLVTYVIVKLDIGVKYLFTNPKKIWENPAFFKQKRIGFRGKEFEIIKFRSMKVHDPDKYSKYASEHDDRITKVGHFIRKTRLDELPQVINVLKGDMSFVGPRPEWNVLGKEYEKKIRNYHLRYAVQPGITGWAQTMFTYGASVDDAKIKLEYDLYYVKNNGLVLDMIILFKTSKIVLFGKGM</sequence>
<evidence type="ECO:0000256" key="5">
    <source>
        <dbReference type="ARBA" id="ARBA00022989"/>
    </source>
</evidence>
<dbReference type="AlphaFoldDB" id="A0A377GW27"/>
<evidence type="ECO:0000256" key="6">
    <source>
        <dbReference type="ARBA" id="ARBA00023136"/>
    </source>
</evidence>
<keyword evidence="3 9" id="KW-0808">Transferase</keyword>
<organism evidence="9 10">
    <name type="scientific">Fusobacterium necrogenes</name>
    <dbReference type="NCBI Taxonomy" id="858"/>
    <lineage>
        <taxon>Bacteria</taxon>
        <taxon>Fusobacteriati</taxon>
        <taxon>Fusobacteriota</taxon>
        <taxon>Fusobacteriia</taxon>
        <taxon>Fusobacteriales</taxon>
        <taxon>Fusobacteriaceae</taxon>
        <taxon>Fusobacterium</taxon>
    </lineage>
</organism>
<feature type="transmembrane region" description="Helical" evidence="7">
    <location>
        <begin position="247"/>
        <end position="268"/>
    </location>
</feature>
<evidence type="ECO:0000256" key="2">
    <source>
        <dbReference type="ARBA" id="ARBA00006464"/>
    </source>
</evidence>
<dbReference type="OrthoDB" id="9808602at2"/>
<dbReference type="GO" id="GO:0016780">
    <property type="term" value="F:phosphotransferase activity, for other substituted phosphate groups"/>
    <property type="evidence" value="ECO:0007669"/>
    <property type="project" value="TreeGrafter"/>
</dbReference>
<accession>A0A377GW27</accession>
<evidence type="ECO:0000256" key="3">
    <source>
        <dbReference type="ARBA" id="ARBA00022679"/>
    </source>
</evidence>
<keyword evidence="6 7" id="KW-0472">Membrane</keyword>
<dbReference type="InterPro" id="IPR003362">
    <property type="entry name" value="Bact_transf"/>
</dbReference>
<dbReference type="Pfam" id="PF02397">
    <property type="entry name" value="Bac_transf"/>
    <property type="match status" value="1"/>
</dbReference>
<evidence type="ECO:0000313" key="9">
    <source>
        <dbReference type="EMBL" id="STO30824.1"/>
    </source>
</evidence>
<dbReference type="GO" id="GO:0016020">
    <property type="term" value="C:membrane"/>
    <property type="evidence" value="ECO:0007669"/>
    <property type="project" value="UniProtKB-SubCell"/>
</dbReference>
<dbReference type="Proteomes" id="UP000255328">
    <property type="component" value="Unassembled WGS sequence"/>
</dbReference>
<name>A0A377GW27_9FUSO</name>
<gene>
    <name evidence="9" type="primary">wcaJ_1</name>
    <name evidence="9" type="ORF">NCTC10723_00254</name>
</gene>
<dbReference type="InterPro" id="IPR017475">
    <property type="entry name" value="EPS_sugar_tfrase"/>
</dbReference>
<proteinExistence type="inferred from homology"/>
<evidence type="ECO:0000313" key="10">
    <source>
        <dbReference type="Proteomes" id="UP000255328"/>
    </source>
</evidence>
<keyword evidence="5 7" id="KW-1133">Transmembrane helix</keyword>
<comment type="similarity">
    <text evidence="2">Belongs to the bacterial sugar transferase family.</text>
</comment>
<evidence type="ECO:0000259" key="8">
    <source>
        <dbReference type="Pfam" id="PF02397"/>
    </source>
</evidence>
<feature type="transmembrane region" description="Helical" evidence="7">
    <location>
        <begin position="12"/>
        <end position="29"/>
    </location>
</feature>
<keyword evidence="10" id="KW-1185">Reference proteome</keyword>
<keyword evidence="4 7" id="KW-0812">Transmembrane</keyword>
<dbReference type="PANTHER" id="PTHR30576:SF0">
    <property type="entry name" value="UNDECAPRENYL-PHOSPHATE N-ACETYLGALACTOSAMINYL 1-PHOSPHATE TRANSFERASE-RELATED"/>
    <property type="match status" value="1"/>
</dbReference>
<dbReference type="EMBL" id="UGGU01000003">
    <property type="protein sequence ID" value="STO30824.1"/>
    <property type="molecule type" value="Genomic_DNA"/>
</dbReference>
<dbReference type="NCBIfam" id="TIGR03025">
    <property type="entry name" value="EPS_sugtrans"/>
    <property type="match status" value="1"/>
</dbReference>
<evidence type="ECO:0000256" key="4">
    <source>
        <dbReference type="ARBA" id="ARBA00022692"/>
    </source>
</evidence>
<feature type="transmembrane region" description="Helical" evidence="7">
    <location>
        <begin position="35"/>
        <end position="52"/>
    </location>
</feature>
<evidence type="ECO:0000256" key="1">
    <source>
        <dbReference type="ARBA" id="ARBA00004141"/>
    </source>
</evidence>
<reference evidence="9 10" key="1">
    <citation type="submission" date="2018-06" db="EMBL/GenBank/DDBJ databases">
        <authorList>
            <consortium name="Pathogen Informatics"/>
            <person name="Doyle S."/>
        </authorList>
    </citation>
    <scope>NUCLEOTIDE SEQUENCE [LARGE SCALE GENOMIC DNA]</scope>
    <source>
        <strain evidence="9 10">NCTC10723</strain>
    </source>
</reference>
<evidence type="ECO:0000256" key="7">
    <source>
        <dbReference type="SAM" id="Phobius"/>
    </source>
</evidence>
<feature type="domain" description="Bacterial sugar transferase" evidence="8">
    <location>
        <begin position="242"/>
        <end position="437"/>
    </location>
</feature>
<protein>
    <submittedName>
        <fullName evidence="9">Colanic biosynthesis UDP-glucose lipid carrier transferase</fullName>
    </submittedName>
</protein>
<comment type="subcellular location">
    <subcellularLocation>
        <location evidence="1">Membrane</location>
        <topology evidence="1">Multi-pass membrane protein</topology>
    </subcellularLocation>
</comment>
<dbReference type="RefSeq" id="WP_115268582.1">
    <property type="nucleotide sequence ID" value="NZ_UGGU01000003.1"/>
</dbReference>
<dbReference type="PANTHER" id="PTHR30576">
    <property type="entry name" value="COLANIC BIOSYNTHESIS UDP-GLUCOSE LIPID CARRIER TRANSFERASE"/>
    <property type="match status" value="1"/>
</dbReference>
<feature type="transmembrane region" description="Helical" evidence="7">
    <location>
        <begin position="64"/>
        <end position="83"/>
    </location>
</feature>